<proteinExistence type="inferred from homology"/>
<accession>A0A1I5RVR8</accession>
<evidence type="ECO:0000256" key="7">
    <source>
        <dbReference type="RuleBase" id="RU003953"/>
    </source>
</evidence>
<keyword evidence="2 7" id="KW-0808">Transferase</keyword>
<dbReference type="GO" id="GO:0000049">
    <property type="term" value="F:tRNA binding"/>
    <property type="evidence" value="ECO:0007669"/>
    <property type="project" value="TreeGrafter"/>
</dbReference>
<comment type="cofactor">
    <cofactor evidence="1">
        <name>Mg(2+)</name>
        <dbReference type="ChEBI" id="CHEBI:18420"/>
    </cofactor>
</comment>
<evidence type="ECO:0000313" key="10">
    <source>
        <dbReference type="Proteomes" id="UP000199227"/>
    </source>
</evidence>
<dbReference type="Gene3D" id="3.30.460.10">
    <property type="entry name" value="Beta Polymerase, domain 2"/>
    <property type="match status" value="1"/>
</dbReference>
<dbReference type="GO" id="GO:0008033">
    <property type="term" value="P:tRNA processing"/>
    <property type="evidence" value="ECO:0007669"/>
    <property type="project" value="UniProtKB-KW"/>
</dbReference>
<organism evidence="9 10">
    <name type="scientific">Hydrogenimonas thermophila</name>
    <dbReference type="NCBI Taxonomy" id="223786"/>
    <lineage>
        <taxon>Bacteria</taxon>
        <taxon>Pseudomonadati</taxon>
        <taxon>Campylobacterota</taxon>
        <taxon>Epsilonproteobacteria</taxon>
        <taxon>Campylobacterales</taxon>
        <taxon>Hydrogenimonadaceae</taxon>
        <taxon>Hydrogenimonas</taxon>
    </lineage>
</organism>
<dbReference type="SUPFAM" id="SSF81301">
    <property type="entry name" value="Nucleotidyltransferase"/>
    <property type="match status" value="1"/>
</dbReference>
<dbReference type="SUPFAM" id="SSF81891">
    <property type="entry name" value="Poly A polymerase C-terminal region-like"/>
    <property type="match status" value="1"/>
</dbReference>
<dbReference type="Proteomes" id="UP000199227">
    <property type="component" value="Unassembled WGS sequence"/>
</dbReference>
<evidence type="ECO:0000256" key="2">
    <source>
        <dbReference type="ARBA" id="ARBA00022679"/>
    </source>
</evidence>
<comment type="similarity">
    <text evidence="7">Belongs to the tRNA nucleotidyltransferase/poly(A) polymerase family.</text>
</comment>
<dbReference type="PANTHER" id="PTHR46173">
    <property type="entry name" value="CCA TRNA NUCLEOTIDYLTRANSFERASE 1, MITOCHONDRIAL"/>
    <property type="match status" value="1"/>
</dbReference>
<keyword evidence="5" id="KW-0479">Metal-binding</keyword>
<protein>
    <submittedName>
        <fullName evidence="9">tRNA nucleotidyltransferase (CCA-adding enzyme)</fullName>
    </submittedName>
</protein>
<dbReference type="GO" id="GO:0016779">
    <property type="term" value="F:nucleotidyltransferase activity"/>
    <property type="evidence" value="ECO:0007669"/>
    <property type="project" value="UniProtKB-KW"/>
</dbReference>
<keyword evidence="10" id="KW-1185">Reference proteome</keyword>
<dbReference type="InterPro" id="IPR002646">
    <property type="entry name" value="PolA_pol_head_dom"/>
</dbReference>
<sequence>MKLPLASSSLQSELDFILNFFKINYPYVRLYLVGGAVRDMVMGREIYDLDIECFNIDPNEFDKAMKKLGAKGVGKSFFVYKYNKVDLALPRIERKVGIGHRGFEVELALDSKEASRRRDFTMNALMLDLSNGEIIDHWGGLNDIKNRVIRVVDPKKFQEDSLRVLRAMQFAARLKFRIDSNSREIMRKISLDDLTGERVFWEFEKMFNAEWLYYGLFYMNDLLIGKKILGIELNIRELIKISRHMRKARTVEDSSMRPYYFLYIISTDLHKNAESLCKAIHTPNIYIKTLRTHTKVPHKITDRFLGAVSLRMPICKWLGVYADNTVERAKKLDIYDKIFVPGVKPADLIKEGYSGKELGIELRRRILEAVRENFGVKS</sequence>
<dbReference type="Gene3D" id="1.10.3090.10">
    <property type="entry name" value="cca-adding enzyme, domain 2"/>
    <property type="match status" value="1"/>
</dbReference>
<dbReference type="Pfam" id="PF01743">
    <property type="entry name" value="PolyA_pol"/>
    <property type="match status" value="1"/>
</dbReference>
<evidence type="ECO:0000256" key="3">
    <source>
        <dbReference type="ARBA" id="ARBA00022694"/>
    </source>
</evidence>
<dbReference type="EMBL" id="FOXB01000029">
    <property type="protein sequence ID" value="SFP62595.1"/>
    <property type="molecule type" value="Genomic_DNA"/>
</dbReference>
<evidence type="ECO:0000313" key="9">
    <source>
        <dbReference type="EMBL" id="SFP62595.1"/>
    </source>
</evidence>
<dbReference type="RefSeq" id="WP_143089723.1">
    <property type="nucleotide sequence ID" value="NZ_FOXB01000029.1"/>
</dbReference>
<feature type="domain" description="Poly A polymerase head" evidence="8">
    <location>
        <begin position="30"/>
        <end position="150"/>
    </location>
</feature>
<dbReference type="OrthoDB" id="9805698at2"/>
<dbReference type="InterPro" id="IPR043519">
    <property type="entry name" value="NT_sf"/>
</dbReference>
<dbReference type="PANTHER" id="PTHR46173:SF1">
    <property type="entry name" value="CCA TRNA NUCLEOTIDYLTRANSFERASE 1, MITOCHONDRIAL"/>
    <property type="match status" value="1"/>
</dbReference>
<keyword evidence="4" id="KW-0548">Nucleotidyltransferase</keyword>
<evidence type="ECO:0000256" key="1">
    <source>
        <dbReference type="ARBA" id="ARBA00001946"/>
    </source>
</evidence>
<evidence type="ECO:0000256" key="6">
    <source>
        <dbReference type="ARBA" id="ARBA00022842"/>
    </source>
</evidence>
<dbReference type="AlphaFoldDB" id="A0A1I5RVR8"/>
<evidence type="ECO:0000256" key="5">
    <source>
        <dbReference type="ARBA" id="ARBA00022723"/>
    </source>
</evidence>
<evidence type="ECO:0000259" key="8">
    <source>
        <dbReference type="Pfam" id="PF01743"/>
    </source>
</evidence>
<dbReference type="InterPro" id="IPR050264">
    <property type="entry name" value="Bact_CCA-adding_enz_type3_sf"/>
</dbReference>
<evidence type="ECO:0000256" key="4">
    <source>
        <dbReference type="ARBA" id="ARBA00022695"/>
    </source>
</evidence>
<gene>
    <name evidence="9" type="ORF">SAMN05216234_1296</name>
</gene>
<keyword evidence="3" id="KW-0819">tRNA processing</keyword>
<keyword evidence="6" id="KW-0460">Magnesium</keyword>
<dbReference type="CDD" id="cd05398">
    <property type="entry name" value="NT_ClassII-CCAase"/>
    <property type="match status" value="1"/>
</dbReference>
<reference evidence="9 10" key="1">
    <citation type="submission" date="2016-10" db="EMBL/GenBank/DDBJ databases">
        <authorList>
            <person name="de Groot N.N."/>
        </authorList>
    </citation>
    <scope>NUCLEOTIDE SEQUENCE [LARGE SCALE GENOMIC DNA]</scope>
    <source>
        <strain evidence="9 10">EP1-55-1</strain>
    </source>
</reference>
<keyword evidence="7" id="KW-0694">RNA-binding</keyword>
<dbReference type="STRING" id="223786.SAMN05216234_1296"/>
<name>A0A1I5RVR8_9BACT</name>
<dbReference type="GO" id="GO:0046872">
    <property type="term" value="F:metal ion binding"/>
    <property type="evidence" value="ECO:0007669"/>
    <property type="project" value="UniProtKB-KW"/>
</dbReference>